<name>A0A8S4QII5_9NEOP</name>
<dbReference type="Proteomes" id="UP000838756">
    <property type="component" value="Unassembled WGS sequence"/>
</dbReference>
<organism evidence="1 2">
    <name type="scientific">Pararge aegeria aegeria</name>
    <dbReference type="NCBI Taxonomy" id="348720"/>
    <lineage>
        <taxon>Eukaryota</taxon>
        <taxon>Metazoa</taxon>
        <taxon>Ecdysozoa</taxon>
        <taxon>Arthropoda</taxon>
        <taxon>Hexapoda</taxon>
        <taxon>Insecta</taxon>
        <taxon>Pterygota</taxon>
        <taxon>Neoptera</taxon>
        <taxon>Endopterygota</taxon>
        <taxon>Lepidoptera</taxon>
        <taxon>Glossata</taxon>
        <taxon>Ditrysia</taxon>
        <taxon>Papilionoidea</taxon>
        <taxon>Nymphalidae</taxon>
        <taxon>Satyrinae</taxon>
        <taxon>Satyrini</taxon>
        <taxon>Parargina</taxon>
        <taxon>Pararge</taxon>
    </lineage>
</organism>
<dbReference type="EMBL" id="CAKXAJ010004528">
    <property type="protein sequence ID" value="CAH2208789.1"/>
    <property type="molecule type" value="Genomic_DNA"/>
</dbReference>
<reference evidence="1" key="1">
    <citation type="submission" date="2022-03" db="EMBL/GenBank/DDBJ databases">
        <authorList>
            <person name="Lindestad O."/>
        </authorList>
    </citation>
    <scope>NUCLEOTIDE SEQUENCE</scope>
</reference>
<dbReference type="AlphaFoldDB" id="A0A8S4QII5"/>
<comment type="caution">
    <text evidence="1">The sequence shown here is derived from an EMBL/GenBank/DDBJ whole genome shotgun (WGS) entry which is preliminary data.</text>
</comment>
<keyword evidence="2" id="KW-1185">Reference proteome</keyword>
<accession>A0A8S4QII5</accession>
<proteinExistence type="predicted"/>
<protein>
    <submittedName>
        <fullName evidence="1">Jg14270 protein</fullName>
    </submittedName>
</protein>
<gene>
    <name evidence="1" type="primary">jg14270</name>
    <name evidence="1" type="ORF">PAEG_LOCUS1307</name>
</gene>
<sequence>MVVTFWRSDRTFETLKKGTASSLFLVVTDNECVVKNFMVITLWRSYEVSSVVGDFLRLAPAFLLDGAAGTGCGHVRLKEISTVGRIPITHSPFSNTSYR</sequence>
<evidence type="ECO:0000313" key="1">
    <source>
        <dbReference type="EMBL" id="CAH2208789.1"/>
    </source>
</evidence>
<evidence type="ECO:0000313" key="2">
    <source>
        <dbReference type="Proteomes" id="UP000838756"/>
    </source>
</evidence>